<keyword evidence="1" id="KW-0472">Membrane</keyword>
<dbReference type="KEGG" id="pabs:JIR001_14440"/>
<evidence type="ECO:0000313" key="2">
    <source>
        <dbReference type="EMBL" id="BCU81661.1"/>
    </source>
</evidence>
<keyword evidence="1" id="KW-0812">Transmembrane</keyword>
<proteinExistence type="predicted"/>
<feature type="transmembrane region" description="Helical" evidence="1">
    <location>
        <begin position="65"/>
        <end position="84"/>
    </location>
</feature>
<evidence type="ECO:0000313" key="3">
    <source>
        <dbReference type="Proteomes" id="UP000677436"/>
    </source>
</evidence>
<protein>
    <submittedName>
        <fullName evidence="2">Uncharacterized protein</fullName>
    </submittedName>
</protein>
<keyword evidence="3" id="KW-1185">Reference proteome</keyword>
<name>A0A8D5ZNR9_9BACL</name>
<reference evidence="2" key="1">
    <citation type="journal article" date="2013" name="Int. J. Syst. Evol. Microbiol.">
        <title>Polycladomyces abyssicola gen. nov., sp. nov., a thermophilic filamentous bacterium isolated from hemipelagic sediment.</title>
        <authorList>
            <person name="Tsubouchi T."/>
            <person name="Shimane Y."/>
            <person name="Mori K."/>
            <person name="Usui K."/>
            <person name="Hiraki T."/>
            <person name="Tame A."/>
            <person name="Uematsu K."/>
            <person name="Maruyama T."/>
            <person name="Hatada Y."/>
        </authorList>
    </citation>
    <scope>NUCLEOTIDE SEQUENCE</scope>
    <source>
        <strain evidence="2">JIR-001</strain>
    </source>
</reference>
<organism evidence="2 3">
    <name type="scientific">Polycladomyces abyssicola</name>
    <dbReference type="NCBI Taxonomy" id="1125966"/>
    <lineage>
        <taxon>Bacteria</taxon>
        <taxon>Bacillati</taxon>
        <taxon>Bacillota</taxon>
        <taxon>Bacilli</taxon>
        <taxon>Bacillales</taxon>
        <taxon>Thermoactinomycetaceae</taxon>
        <taxon>Polycladomyces</taxon>
    </lineage>
</organism>
<evidence type="ECO:0000256" key="1">
    <source>
        <dbReference type="SAM" id="Phobius"/>
    </source>
</evidence>
<reference evidence="2" key="2">
    <citation type="journal article" date="2021" name="Microbiol. Resour. Announc.">
        <title>Complete Genome Sequence of Polycladomyces abyssicola JIR-001T, Isolated from Hemipelagic Sediment in Deep Seawater.</title>
        <authorList>
            <person name="Tsubouchi T."/>
            <person name="Kaneko Y."/>
        </authorList>
    </citation>
    <scope>NUCLEOTIDE SEQUENCE</scope>
    <source>
        <strain evidence="2">JIR-001</strain>
    </source>
</reference>
<dbReference type="AlphaFoldDB" id="A0A8D5ZNR9"/>
<keyword evidence="1" id="KW-1133">Transmembrane helix</keyword>
<dbReference type="RefSeq" id="WP_212774853.1">
    <property type="nucleotide sequence ID" value="NZ_AP024601.1"/>
</dbReference>
<dbReference type="EMBL" id="AP024601">
    <property type="protein sequence ID" value="BCU81661.1"/>
    <property type="molecule type" value="Genomic_DNA"/>
</dbReference>
<gene>
    <name evidence="2" type="ORF">JIR001_14440</name>
</gene>
<sequence>MKTLALLFLLASLIFTDAKRLWFGSVGWGLLAIFYWLDYYNKAEKVKKWKLFQSILSKIEKEKKWKLFQAILSVALSILCLWLLSVS</sequence>
<dbReference type="Proteomes" id="UP000677436">
    <property type="component" value="Chromosome"/>
</dbReference>
<accession>A0A8D5ZNR9</accession>